<protein>
    <recommendedName>
        <fullName evidence="1">Alanine racemase N-terminal domain-containing protein</fullName>
    </recommendedName>
</protein>
<evidence type="ECO:0000313" key="2">
    <source>
        <dbReference type="EMBL" id="CAC5398656.1"/>
    </source>
</evidence>
<dbReference type="Proteomes" id="UP000507470">
    <property type="component" value="Unassembled WGS sequence"/>
</dbReference>
<name>A0A6J8CT21_MYTCO</name>
<evidence type="ECO:0000259" key="1">
    <source>
        <dbReference type="Pfam" id="PF01168"/>
    </source>
</evidence>
<dbReference type="Gene3D" id="3.20.20.10">
    <property type="entry name" value="Alanine racemase"/>
    <property type="match status" value="1"/>
</dbReference>
<organism evidence="2 3">
    <name type="scientific">Mytilus coruscus</name>
    <name type="common">Sea mussel</name>
    <dbReference type="NCBI Taxonomy" id="42192"/>
    <lineage>
        <taxon>Eukaryota</taxon>
        <taxon>Metazoa</taxon>
        <taxon>Spiralia</taxon>
        <taxon>Lophotrochozoa</taxon>
        <taxon>Mollusca</taxon>
        <taxon>Bivalvia</taxon>
        <taxon>Autobranchia</taxon>
        <taxon>Pteriomorphia</taxon>
        <taxon>Mytilida</taxon>
        <taxon>Mytiloidea</taxon>
        <taxon>Mytilidae</taxon>
        <taxon>Mytilinae</taxon>
        <taxon>Mytilus</taxon>
    </lineage>
</organism>
<dbReference type="Pfam" id="PF01168">
    <property type="entry name" value="Ala_racemase_N"/>
    <property type="match status" value="1"/>
</dbReference>
<dbReference type="InterPro" id="IPR001608">
    <property type="entry name" value="Ala_racemase_N"/>
</dbReference>
<sequence>MDDEQMPATISDVPTPSFLVDFDKVKKNAQKMTDTCERLGVQLRPHMKTHKTVELGTLITNGTNRTIEVSTLDEAEFYVKNGFDDILYAHPLIAARIERCKNLAYKLESFHVMIENSHGLDVLLKSPLTDGKKWSVFLEVDDGSGRSMFRIRTGRHAKVDDTDRCTKLDRTDRCTKVDRTDRCARLIGLTDVQRLIRLTDVQRCAEVDRTDKCTKVGWTDRCGTVNWTNRYIKADWTDRCTKLDRTDRCATVYGTGRYAKVGWTDKCAKVQ</sequence>
<dbReference type="OrthoDB" id="20198at2759"/>
<dbReference type="InterPro" id="IPR051466">
    <property type="entry name" value="D-amino_acid_metab_enzyme"/>
</dbReference>
<dbReference type="EMBL" id="CACVKT020005967">
    <property type="protein sequence ID" value="CAC5398656.1"/>
    <property type="molecule type" value="Genomic_DNA"/>
</dbReference>
<dbReference type="PANTHER" id="PTHR28004">
    <property type="entry name" value="ZGC:162816-RELATED"/>
    <property type="match status" value="1"/>
</dbReference>
<dbReference type="GO" id="GO:0008721">
    <property type="term" value="F:D-serine ammonia-lyase activity"/>
    <property type="evidence" value="ECO:0007669"/>
    <property type="project" value="TreeGrafter"/>
</dbReference>
<dbReference type="PANTHER" id="PTHR28004:SF2">
    <property type="entry name" value="D-SERINE DEHYDRATASE"/>
    <property type="match status" value="1"/>
</dbReference>
<proteinExistence type="predicted"/>
<evidence type="ECO:0000313" key="3">
    <source>
        <dbReference type="Proteomes" id="UP000507470"/>
    </source>
</evidence>
<keyword evidence="3" id="KW-1185">Reference proteome</keyword>
<gene>
    <name evidence="2" type="ORF">MCOR_33015</name>
</gene>
<feature type="domain" description="Alanine racemase N-terminal" evidence="1">
    <location>
        <begin position="20"/>
        <end position="147"/>
    </location>
</feature>
<dbReference type="AlphaFoldDB" id="A0A6J8CT21"/>
<dbReference type="GO" id="GO:0036088">
    <property type="term" value="P:D-serine catabolic process"/>
    <property type="evidence" value="ECO:0007669"/>
    <property type="project" value="TreeGrafter"/>
</dbReference>
<dbReference type="InterPro" id="IPR029066">
    <property type="entry name" value="PLP-binding_barrel"/>
</dbReference>
<reference evidence="2 3" key="1">
    <citation type="submission" date="2020-06" db="EMBL/GenBank/DDBJ databases">
        <authorList>
            <person name="Li R."/>
            <person name="Bekaert M."/>
        </authorList>
    </citation>
    <scope>NUCLEOTIDE SEQUENCE [LARGE SCALE GENOMIC DNA]</scope>
    <source>
        <strain evidence="3">wild</strain>
    </source>
</reference>
<accession>A0A6J8CT21</accession>
<dbReference type="SUPFAM" id="SSF51419">
    <property type="entry name" value="PLP-binding barrel"/>
    <property type="match status" value="1"/>
</dbReference>